<evidence type="ECO:0000313" key="1">
    <source>
        <dbReference type="EMBL" id="GFR11448.1"/>
    </source>
</evidence>
<name>A0A8X6GVW2_TRICU</name>
<dbReference type="Proteomes" id="UP000887116">
    <property type="component" value="Unassembled WGS sequence"/>
</dbReference>
<dbReference type="EMBL" id="BMAO01016827">
    <property type="protein sequence ID" value="GFR11448.1"/>
    <property type="molecule type" value="Genomic_DNA"/>
</dbReference>
<organism evidence="1 2">
    <name type="scientific">Trichonephila clavata</name>
    <name type="common">Joro spider</name>
    <name type="synonym">Nephila clavata</name>
    <dbReference type="NCBI Taxonomy" id="2740835"/>
    <lineage>
        <taxon>Eukaryota</taxon>
        <taxon>Metazoa</taxon>
        <taxon>Ecdysozoa</taxon>
        <taxon>Arthropoda</taxon>
        <taxon>Chelicerata</taxon>
        <taxon>Arachnida</taxon>
        <taxon>Araneae</taxon>
        <taxon>Araneomorphae</taxon>
        <taxon>Entelegynae</taxon>
        <taxon>Araneoidea</taxon>
        <taxon>Nephilidae</taxon>
        <taxon>Trichonephila</taxon>
    </lineage>
</organism>
<dbReference type="AlphaFoldDB" id="A0A8X6GVW2"/>
<sequence>MNPSKCCPIVETTLLVKLYYKDSENTIVALRAYRYMKGMRDSKGPITSSALNRMMKEFGATGSLALRQRSGRRLSTAAAVATTVAIPVGGCCTWGVQSSRCFEADRNIIRKCLKSTAYNFATFYPYKLQHNQELKPPDFDSRRDFANLVLNKMEEQHD</sequence>
<gene>
    <name evidence="1" type="primary">RF55_24064</name>
    <name evidence="1" type="ORF">TNCT_665611</name>
</gene>
<comment type="caution">
    <text evidence="1">The sequence shown here is derived from an EMBL/GenBank/DDBJ whole genome shotgun (WGS) entry which is preliminary data.</text>
</comment>
<dbReference type="OrthoDB" id="9979538at2759"/>
<protein>
    <submittedName>
        <fullName evidence="1">Transposable element tc3 transposase</fullName>
    </submittedName>
</protein>
<reference evidence="1" key="1">
    <citation type="submission" date="2020-07" db="EMBL/GenBank/DDBJ databases">
        <title>Multicomponent nature underlies the extraordinary mechanical properties of spider dragline silk.</title>
        <authorList>
            <person name="Kono N."/>
            <person name="Nakamura H."/>
            <person name="Mori M."/>
            <person name="Yoshida Y."/>
            <person name="Ohtoshi R."/>
            <person name="Malay A.D."/>
            <person name="Moran D.A.P."/>
            <person name="Tomita M."/>
            <person name="Numata K."/>
            <person name="Arakawa K."/>
        </authorList>
    </citation>
    <scope>NUCLEOTIDE SEQUENCE</scope>
</reference>
<evidence type="ECO:0000313" key="2">
    <source>
        <dbReference type="Proteomes" id="UP000887116"/>
    </source>
</evidence>
<proteinExistence type="predicted"/>
<keyword evidence="2" id="KW-1185">Reference proteome</keyword>
<accession>A0A8X6GVW2</accession>